<protein>
    <submittedName>
        <fullName evidence="1">Uncharacterized protein</fullName>
    </submittedName>
</protein>
<accession>A0ACC3CEJ5</accession>
<dbReference type="Proteomes" id="UP000798662">
    <property type="component" value="Chromosome 3"/>
</dbReference>
<keyword evidence="2" id="KW-1185">Reference proteome</keyword>
<evidence type="ECO:0000313" key="2">
    <source>
        <dbReference type="Proteomes" id="UP000798662"/>
    </source>
</evidence>
<comment type="caution">
    <text evidence="1">The sequence shown here is derived from an EMBL/GenBank/DDBJ whole genome shotgun (WGS) entry which is preliminary data.</text>
</comment>
<reference evidence="1" key="1">
    <citation type="submission" date="2019-11" db="EMBL/GenBank/DDBJ databases">
        <title>Nori genome reveals adaptations in red seaweeds to the harsh intertidal environment.</title>
        <authorList>
            <person name="Wang D."/>
            <person name="Mao Y."/>
        </authorList>
    </citation>
    <scope>NUCLEOTIDE SEQUENCE</scope>
    <source>
        <tissue evidence="1">Gametophyte</tissue>
    </source>
</reference>
<gene>
    <name evidence="1" type="ORF">I4F81_011097</name>
</gene>
<organism evidence="1 2">
    <name type="scientific">Pyropia yezoensis</name>
    <name type="common">Susabi-nori</name>
    <name type="synonym">Porphyra yezoensis</name>
    <dbReference type="NCBI Taxonomy" id="2788"/>
    <lineage>
        <taxon>Eukaryota</taxon>
        <taxon>Rhodophyta</taxon>
        <taxon>Bangiophyceae</taxon>
        <taxon>Bangiales</taxon>
        <taxon>Bangiaceae</taxon>
        <taxon>Pyropia</taxon>
    </lineage>
</organism>
<proteinExistence type="predicted"/>
<evidence type="ECO:0000313" key="1">
    <source>
        <dbReference type="EMBL" id="KAK1868612.1"/>
    </source>
</evidence>
<sequence length="1008" mass="104853">MLGDVDAVVADDGVVDVERQLEAVGSVSDDGRGRGPGAGGGLGGGPGGAGRAGAAKRGFFGLSSVAAWRRPSRPTGLNVGEGRGGGVAASATGAAAGVGGGGAISQQRSGIHSEIEDDLESLEALSVEEDEDEAAPFSGWRVLFWDMIDSNVALLLTYTLILCDVVSFTVRLGWLTRLSSAPPPPRASQSELLPSATQYLALDVLLSSLYSIEVVLRVFVYGQAGYFRNGAMAADFVVVALSTTLTLVGHACGLPLVLGLARFLRLGRVATVAVIARERQFTRRFQRNEAELELLLAMEKSEAGKLIKWRIESESIALGEKMGLGGFGEVYMGLFRGTLVAVKQLFQVHNPDSDGAALTIEDEAVTLVNLRHPNVVLFMGFVHEPAKLWIVMEYCSRGSLREQLSDSSTRLTRNRILKFALGAARGLAYLHGQDPPVLHLDLKTANILISSGWDAKLADFGLSRTVDNIQNNTFAGTVQYSAPEILEANTFSSAADIYSFGICLWELAARQLPFQGISVMEVLWGVVKENLRPDLSLLAAKLPGDQSDASLLGKEPLTAVDASASLAIAAIVAEQPHTSGLKLPNPSRLRESTSLYLDLPMRRITARAAAAAVAANAAMGDKLPPASPSLRVDPKALDGSGSGGGIMPSLIGPSSSGPPAIPQRVSVSSRSSEMIQPCPMRRHSTGMGGGLPYVPGGRPPLGPPGRVTTLVFPDDDKGAAPVRAGSGGHMPINRSCSSSDKPQRSAYSSIVGRTPGGASGTVAGGAGGGAAPGQPPSRQAPDGNLFARRMLSFGGTPDLLDASGRPLSLSSQLRQRQQARQQARPPNAQDYLSLPSTAGLRHLSSTAADDSAKLSHSSSAGPVYGETPGLSGSHDGRDSASRSGLHAAIAALTGDATEPSTARASQPASPQSSADARGPPMVSGSREGSAAASDRAASAAPAPAATAVDPKAILPTPMNREYLALIERCWAADPAQRPTANEVVWRLVALIDGSLQFDDSVEASSSLE</sequence>
<name>A0ACC3CEJ5_PYRYE</name>
<dbReference type="EMBL" id="CM020620">
    <property type="protein sequence ID" value="KAK1868612.1"/>
    <property type="molecule type" value="Genomic_DNA"/>
</dbReference>